<keyword evidence="2" id="KW-0678">Repressor</keyword>
<feature type="compositionally biased region" description="Basic residues" evidence="14">
    <location>
        <begin position="706"/>
        <end position="717"/>
    </location>
</feature>
<evidence type="ECO:0000256" key="4">
    <source>
        <dbReference type="ARBA" id="ARBA00022771"/>
    </source>
</evidence>
<dbReference type="SUPFAM" id="SSF54928">
    <property type="entry name" value="RNA-binding domain, RBD"/>
    <property type="match status" value="1"/>
</dbReference>
<keyword evidence="6 11" id="KW-0694">RNA-binding</keyword>
<feature type="compositionally biased region" description="Low complexity" evidence="14">
    <location>
        <begin position="313"/>
        <end position="324"/>
    </location>
</feature>
<feature type="region of interest" description="Disordered" evidence="14">
    <location>
        <begin position="246"/>
        <end position="324"/>
    </location>
</feature>
<dbReference type="GO" id="GO:0016567">
    <property type="term" value="P:protein ubiquitination"/>
    <property type="evidence" value="ECO:0007669"/>
    <property type="project" value="TreeGrafter"/>
</dbReference>
<feature type="region of interest" description="Disordered" evidence="14">
    <location>
        <begin position="895"/>
        <end position="929"/>
    </location>
</feature>
<evidence type="ECO:0000259" key="17">
    <source>
        <dbReference type="PROSITE" id="PS50103"/>
    </source>
</evidence>
<keyword evidence="10" id="KW-0539">Nucleus</keyword>
<evidence type="ECO:0000256" key="6">
    <source>
        <dbReference type="ARBA" id="ARBA00022884"/>
    </source>
</evidence>
<dbReference type="OrthoDB" id="1923159at2759"/>
<dbReference type="CDD" id="cd16618">
    <property type="entry name" value="mRING-HC-C4C4_CNOT4"/>
    <property type="match status" value="1"/>
</dbReference>
<feature type="compositionally biased region" description="Polar residues" evidence="14">
    <location>
        <begin position="569"/>
        <end position="597"/>
    </location>
</feature>
<feature type="compositionally biased region" description="Low complexity" evidence="14">
    <location>
        <begin position="1126"/>
        <end position="1141"/>
    </location>
</feature>
<dbReference type="PANTHER" id="PTHR12603">
    <property type="entry name" value="CCR4-NOT TRANSCRIPTION COMPLEX RELATED"/>
    <property type="match status" value="1"/>
</dbReference>
<feature type="compositionally biased region" description="Low complexity" evidence="14">
    <location>
        <begin position="1058"/>
        <end position="1078"/>
    </location>
</feature>
<protein>
    <recommendedName>
        <fullName evidence="20">RING-type domain-containing protein</fullName>
    </recommendedName>
</protein>
<comment type="subcellular location">
    <subcellularLocation>
        <location evidence="1">Nucleus</location>
    </subcellularLocation>
</comment>
<feature type="compositionally biased region" description="Basic and acidic residues" evidence="14">
    <location>
        <begin position="1237"/>
        <end position="1246"/>
    </location>
</feature>
<evidence type="ECO:0000256" key="7">
    <source>
        <dbReference type="ARBA" id="ARBA00023015"/>
    </source>
</evidence>
<evidence type="ECO:0000256" key="9">
    <source>
        <dbReference type="ARBA" id="ARBA00023163"/>
    </source>
</evidence>
<evidence type="ECO:0000256" key="12">
    <source>
        <dbReference type="PROSITE-ProRule" id="PRU00723"/>
    </source>
</evidence>
<dbReference type="InterPro" id="IPR012677">
    <property type="entry name" value="Nucleotide-bd_a/b_plait_sf"/>
</dbReference>
<feature type="compositionally biased region" description="Low complexity" evidence="14">
    <location>
        <begin position="603"/>
        <end position="614"/>
    </location>
</feature>
<dbReference type="PANTHER" id="PTHR12603:SF0">
    <property type="entry name" value="CCR4-NOT TRANSCRIPTION COMPLEX SUBUNIT 4"/>
    <property type="match status" value="1"/>
</dbReference>
<dbReference type="InterPro" id="IPR000571">
    <property type="entry name" value="Znf_CCCH"/>
</dbReference>
<dbReference type="GO" id="GO:0051254">
    <property type="term" value="P:positive regulation of RNA metabolic process"/>
    <property type="evidence" value="ECO:0007669"/>
    <property type="project" value="UniProtKB-ARBA"/>
</dbReference>
<feature type="compositionally biased region" description="Polar residues" evidence="14">
    <location>
        <begin position="1004"/>
        <end position="1018"/>
    </location>
</feature>
<name>A0A1V8SX78_9PEZI</name>
<keyword evidence="5 12" id="KW-0862">Zinc</keyword>
<evidence type="ECO:0000256" key="1">
    <source>
        <dbReference type="ARBA" id="ARBA00004123"/>
    </source>
</evidence>
<evidence type="ECO:0000313" key="18">
    <source>
        <dbReference type="EMBL" id="OQO03766.1"/>
    </source>
</evidence>
<feature type="region of interest" description="Disordered" evidence="14">
    <location>
        <begin position="1183"/>
        <end position="1246"/>
    </location>
</feature>
<keyword evidence="3 12" id="KW-0479">Metal-binding</keyword>
<dbReference type="InterPro" id="IPR039515">
    <property type="entry name" value="NOT4_mRING-HC-C4C4"/>
</dbReference>
<dbReference type="Gene3D" id="3.30.40.10">
    <property type="entry name" value="Zinc/RING finger domain, C3HC4 (zinc finger)"/>
    <property type="match status" value="1"/>
</dbReference>
<feature type="compositionally biased region" description="Polar residues" evidence="14">
    <location>
        <begin position="293"/>
        <end position="308"/>
    </location>
</feature>
<dbReference type="CDD" id="cd12438">
    <property type="entry name" value="RRM_CNOT4"/>
    <property type="match status" value="1"/>
</dbReference>
<comment type="caution">
    <text evidence="18">The sequence shown here is derived from an EMBL/GenBank/DDBJ whole genome shotgun (WGS) entry which is preliminary data.</text>
</comment>
<evidence type="ECO:0008006" key="20">
    <source>
        <dbReference type="Google" id="ProtNLM"/>
    </source>
</evidence>
<dbReference type="PROSITE" id="PS50102">
    <property type="entry name" value="RRM"/>
    <property type="match status" value="1"/>
</dbReference>
<evidence type="ECO:0000256" key="5">
    <source>
        <dbReference type="ARBA" id="ARBA00022833"/>
    </source>
</evidence>
<dbReference type="InterPro" id="IPR034261">
    <property type="entry name" value="CNOT4_RRM"/>
</dbReference>
<keyword evidence="19" id="KW-1185">Reference proteome</keyword>
<dbReference type="Gene3D" id="3.30.70.330">
    <property type="match status" value="1"/>
</dbReference>
<feature type="region of interest" description="Disordered" evidence="14">
    <location>
        <begin position="996"/>
        <end position="1084"/>
    </location>
</feature>
<feature type="domain" description="RRM" evidence="16">
    <location>
        <begin position="124"/>
        <end position="207"/>
    </location>
</feature>
<dbReference type="SMART" id="SM00360">
    <property type="entry name" value="RRM"/>
    <property type="match status" value="1"/>
</dbReference>
<dbReference type="GO" id="GO:0010557">
    <property type="term" value="P:positive regulation of macromolecule biosynthetic process"/>
    <property type="evidence" value="ECO:0007669"/>
    <property type="project" value="UniProtKB-ARBA"/>
</dbReference>
<dbReference type="InterPro" id="IPR035979">
    <property type="entry name" value="RBD_domain_sf"/>
</dbReference>
<feature type="compositionally biased region" description="Low complexity" evidence="14">
    <location>
        <begin position="255"/>
        <end position="271"/>
    </location>
</feature>
<dbReference type="InParanoid" id="A0A1V8SX78"/>
<evidence type="ECO:0000313" key="19">
    <source>
        <dbReference type="Proteomes" id="UP000192596"/>
    </source>
</evidence>
<evidence type="ECO:0000259" key="15">
    <source>
        <dbReference type="PROSITE" id="PS50089"/>
    </source>
</evidence>
<feature type="region of interest" description="Disordered" evidence="14">
    <location>
        <begin position="820"/>
        <end position="876"/>
    </location>
</feature>
<dbReference type="GO" id="GO:0030015">
    <property type="term" value="C:CCR4-NOT core complex"/>
    <property type="evidence" value="ECO:0007669"/>
    <property type="project" value="UniProtKB-ARBA"/>
</dbReference>
<dbReference type="InterPro" id="IPR013083">
    <property type="entry name" value="Znf_RING/FYVE/PHD"/>
</dbReference>
<dbReference type="GO" id="GO:0008270">
    <property type="term" value="F:zinc ion binding"/>
    <property type="evidence" value="ECO:0007669"/>
    <property type="project" value="UniProtKB-KW"/>
</dbReference>
<dbReference type="InterPro" id="IPR001841">
    <property type="entry name" value="Znf_RING"/>
</dbReference>
<feature type="zinc finger region" description="C3H1-type" evidence="12">
    <location>
        <begin position="204"/>
        <end position="231"/>
    </location>
</feature>
<feature type="region of interest" description="Disordered" evidence="14">
    <location>
        <begin position="1277"/>
        <end position="1357"/>
    </location>
</feature>
<feature type="compositionally biased region" description="Polar residues" evidence="14">
    <location>
        <begin position="1047"/>
        <end position="1057"/>
    </location>
</feature>
<dbReference type="FunFam" id="3.30.40.10:FF:000006">
    <property type="entry name" value="CCR4-NOT transcription complex subunit 4"/>
    <property type="match status" value="1"/>
</dbReference>
<dbReference type="InterPro" id="IPR039780">
    <property type="entry name" value="Mot2"/>
</dbReference>
<feature type="coiled-coil region" evidence="13">
    <location>
        <begin position="416"/>
        <end position="450"/>
    </location>
</feature>
<gene>
    <name evidence="18" type="ORF">B0A48_10406</name>
</gene>
<evidence type="ECO:0000256" key="13">
    <source>
        <dbReference type="SAM" id="Coils"/>
    </source>
</evidence>
<dbReference type="Pfam" id="PF14570">
    <property type="entry name" value="zf-RING_4"/>
    <property type="match status" value="1"/>
</dbReference>
<feature type="compositionally biased region" description="Low complexity" evidence="14">
    <location>
        <begin position="898"/>
        <end position="911"/>
    </location>
</feature>
<dbReference type="PROSITE" id="PS50103">
    <property type="entry name" value="ZF_C3H1"/>
    <property type="match status" value="1"/>
</dbReference>
<accession>A0A1V8SX78</accession>
<keyword evidence="7" id="KW-0805">Transcription regulation</keyword>
<dbReference type="GO" id="GO:0061630">
    <property type="term" value="F:ubiquitin protein ligase activity"/>
    <property type="evidence" value="ECO:0007669"/>
    <property type="project" value="UniProtKB-ARBA"/>
</dbReference>
<keyword evidence="9" id="KW-0804">Transcription</keyword>
<dbReference type="InterPro" id="IPR003954">
    <property type="entry name" value="RRM_euk-type"/>
</dbReference>
<keyword evidence="4 12" id="KW-0863">Zinc-finger</keyword>
<dbReference type="STRING" id="1507870.A0A1V8SX78"/>
<feature type="domain" description="C3H1-type" evidence="17">
    <location>
        <begin position="204"/>
        <end position="231"/>
    </location>
</feature>
<dbReference type="PROSITE" id="PS50089">
    <property type="entry name" value="ZF_RING_2"/>
    <property type="match status" value="1"/>
</dbReference>
<feature type="compositionally biased region" description="Pro residues" evidence="14">
    <location>
        <begin position="1340"/>
        <end position="1357"/>
    </location>
</feature>
<evidence type="ECO:0000256" key="11">
    <source>
        <dbReference type="PROSITE-ProRule" id="PRU00176"/>
    </source>
</evidence>
<sequence length="1613" mass="171280">MSKGLQDTFIVDDDEEETCPLCVEEFDLTDKGFKPCPCGYQICQFCYNNVKNNMNGLCPACRRPYNDADIQYKLITPEETAAHKSRQAQKLKKTQQLLQKERLRAEADSLSRKHLAGLRVVQKNLVYVTGLSPNVDEDELLQTLRGKEYFGQYGRIIKIVVSKARDKHDSVGVYVTYELKDDAASCIAAVDGSPNGERILRAQFGTTKYCSAYLRGDTCTNRSCMFLHEPGEANESYSRADLSALNAGSTQHGGSSRAPPQSQQPVSAAQPMVRQPSDQPTSPVMSERPGLPSTASWVSRPVQTQASRAESRVPSGSIGSPAPSVAAPVAVTQDSVPAALQSAPSVAAQSASPTGWAPSTQVVQVTRPRSINPINEYMKTFSGQDLRMAFSTVKIDAADLEIIMSYPALFEPDGGAKRRARRLREEEQRRHEAEAQLLAQTQALEDAEDAPPEMSGSLQLGGEPEEPLGAGLVRTSTQASGQEGALDRRFQFGAGADPVPNMDDQDLTNQHDLLLRQTLKSPNLPTSFGRNNFQQQAQLPGHARNASRFDFANDHAGPAANKALPGQKAGSTATAGNAFEQQTGHPQGSQFFTNNVQGPPPGLKTTGTPPVSGGMTFGQGHGFTTGGSQYGAGGRNVNDEMMRELMRGRNASITSASDAAKREYTNLLFNYNSPPGVSGFSQAGYHTPAPYPSMSPFGGDGEKQRGSKKKTKKHRHGTPSSSSGGHGMVDGHSDPHLLLSRGQYGGVTSPLGGAGPYGSHQPTGYGGGYGGAHVEVLAAVAAAAVAAAAAAKVIRHDANFPPLGGHSATPVRTASISSLAQLQDPGSRRSTPTVPPGFEAEVSRSGTPSIPPGLGTKPLTALPDLEGLGSRPSSRASLRRVISGAVVPIIPLRPGTPASRAVGSRAVSRAASPDRKEEEKAEIALDTPTKKPKPAAVKLIAKAIESVLPQNDSTVSVKEMSKENVKPSTAPYEIIPTELLQAVAGAQQASEYPPLTASAAPIPSKQSSFAQTAKSSAPTERAVTTPLKPMQSTATSKAEPSKAIVPPTQSTKPSDVQASSASTAPTTAVTSESSTADASSKRKHPGKLDIAAAVEKQKALAASATIAATPIASTPSLQSKSVAQTPSAADSPSVSAPLSAVKPPPRTLRVVQTPKTETPTVATPPPVLPPLVEAVVKRLPSRQPSVASMNFPGTPSSEQVSMSDNISMTSTSMSRANSPPPSKVGTAPIRAKTKAQQRKERKDRAQVIEDEIARVAQEKSDAAAEEPVIEAIVSRKKKEPKAKEVKAVVKPKSGVSKAETKTADTTPTTSRPVSPGPKAIAKLPEPPAPAVQKPSTPVKVSPPPQLTRELSPPPTPTLSPLQIIADLHTRNPEIHTALENFFRTSTAASLKATQHIMPRDLADPSSWTAPNFNIKLTREEVDALLAESIPAIRYGGEDGRIWDRGLVTPTGAHLRALSQDLERRFLELETDLRHCPDMLKWRPTKPQDQVRLPSFDLEALRAEFEISEGRGVSVMEQMVQDGSAMKKGAFLVDEAARYINEFVMPPATPPPQQQQQGKQGQAKAGAQGGEGALASQSVEFTERALVEARRAADEKEGALRRVIRRNKKMLGLA</sequence>
<dbReference type="GO" id="GO:0003723">
    <property type="term" value="F:RNA binding"/>
    <property type="evidence" value="ECO:0007669"/>
    <property type="project" value="UniProtKB-UniRule"/>
</dbReference>
<organism evidence="18 19">
    <name type="scientific">Cryoendolithus antarcticus</name>
    <dbReference type="NCBI Taxonomy" id="1507870"/>
    <lineage>
        <taxon>Eukaryota</taxon>
        <taxon>Fungi</taxon>
        <taxon>Dikarya</taxon>
        <taxon>Ascomycota</taxon>
        <taxon>Pezizomycotina</taxon>
        <taxon>Dothideomycetes</taxon>
        <taxon>Dothideomycetidae</taxon>
        <taxon>Cladosporiales</taxon>
        <taxon>Cladosporiaceae</taxon>
        <taxon>Cryoendolithus</taxon>
    </lineage>
</organism>
<evidence type="ECO:0000256" key="2">
    <source>
        <dbReference type="ARBA" id="ARBA00022491"/>
    </source>
</evidence>
<evidence type="ECO:0000256" key="8">
    <source>
        <dbReference type="ARBA" id="ARBA00023054"/>
    </source>
</evidence>
<feature type="compositionally biased region" description="Basic and acidic residues" evidence="14">
    <location>
        <begin position="912"/>
        <end position="923"/>
    </location>
</feature>
<evidence type="ECO:0000256" key="10">
    <source>
        <dbReference type="ARBA" id="ARBA00023242"/>
    </source>
</evidence>
<reference evidence="19" key="1">
    <citation type="submission" date="2017-03" db="EMBL/GenBank/DDBJ databases">
        <title>Genomes of endolithic fungi from Antarctica.</title>
        <authorList>
            <person name="Coleine C."/>
            <person name="Masonjones S."/>
            <person name="Stajich J.E."/>
        </authorList>
    </citation>
    <scope>NUCLEOTIDE SEQUENCE [LARGE SCALE GENOMIC DNA]</scope>
    <source>
        <strain evidence="19">CCFEE 5527</strain>
    </source>
</reference>
<feature type="region of interest" description="Disordered" evidence="14">
    <location>
        <begin position="552"/>
        <end position="636"/>
    </location>
</feature>
<dbReference type="Proteomes" id="UP000192596">
    <property type="component" value="Unassembled WGS sequence"/>
</dbReference>
<evidence type="ECO:0000256" key="3">
    <source>
        <dbReference type="ARBA" id="ARBA00022723"/>
    </source>
</evidence>
<dbReference type="SMART" id="SM00361">
    <property type="entry name" value="RRM_1"/>
    <property type="match status" value="1"/>
</dbReference>
<evidence type="ECO:0000259" key="16">
    <source>
        <dbReference type="PROSITE" id="PS50102"/>
    </source>
</evidence>
<dbReference type="SUPFAM" id="SSF57850">
    <property type="entry name" value="RING/U-box"/>
    <property type="match status" value="1"/>
</dbReference>
<feature type="region of interest" description="Disordered" evidence="14">
    <location>
        <begin position="1543"/>
        <end position="1576"/>
    </location>
</feature>
<dbReference type="GO" id="GO:0000956">
    <property type="term" value="P:nuclear-transcribed mRNA catabolic process"/>
    <property type="evidence" value="ECO:0007669"/>
    <property type="project" value="UniProtKB-ARBA"/>
</dbReference>
<feature type="compositionally biased region" description="Polar residues" evidence="14">
    <location>
        <begin position="1183"/>
        <end position="1217"/>
    </location>
</feature>
<dbReference type="GO" id="GO:0005634">
    <property type="term" value="C:nucleus"/>
    <property type="evidence" value="ECO:0007669"/>
    <property type="project" value="UniProtKB-SubCell"/>
</dbReference>
<feature type="compositionally biased region" description="Low complexity" evidence="14">
    <location>
        <begin position="1553"/>
        <end position="1565"/>
    </location>
</feature>
<evidence type="ECO:0000256" key="14">
    <source>
        <dbReference type="SAM" id="MobiDB-lite"/>
    </source>
</evidence>
<feature type="region of interest" description="Disordered" evidence="14">
    <location>
        <begin position="1108"/>
        <end position="1167"/>
    </location>
</feature>
<feature type="domain" description="RING-type" evidence="15">
    <location>
        <begin position="19"/>
        <end position="62"/>
    </location>
</feature>
<proteinExistence type="predicted"/>
<dbReference type="Pfam" id="PF00076">
    <property type="entry name" value="RRM_1"/>
    <property type="match status" value="1"/>
</dbReference>
<feature type="region of interest" description="Disordered" evidence="14">
    <location>
        <begin position="681"/>
        <end position="745"/>
    </location>
</feature>
<dbReference type="FunFam" id="3.30.70.330:FF:000257">
    <property type="entry name" value="CCR4-NOT core complex subunit Not4"/>
    <property type="match status" value="1"/>
</dbReference>
<dbReference type="EMBL" id="NAJO01000023">
    <property type="protein sequence ID" value="OQO03766.1"/>
    <property type="molecule type" value="Genomic_DNA"/>
</dbReference>
<keyword evidence="8 13" id="KW-0175">Coiled coil</keyword>
<dbReference type="InterPro" id="IPR000504">
    <property type="entry name" value="RRM_dom"/>
</dbReference>
<feature type="compositionally biased region" description="Gly residues" evidence="14">
    <location>
        <begin position="615"/>
        <end position="634"/>
    </location>
</feature>